<accession>U4KY38</accession>
<dbReference type="AlphaFoldDB" id="U4KY38"/>
<organism evidence="1 2">
    <name type="scientific">Pyronema omphalodes (strain CBS 100304)</name>
    <name type="common">Pyronema confluens</name>
    <dbReference type="NCBI Taxonomy" id="1076935"/>
    <lineage>
        <taxon>Eukaryota</taxon>
        <taxon>Fungi</taxon>
        <taxon>Dikarya</taxon>
        <taxon>Ascomycota</taxon>
        <taxon>Pezizomycotina</taxon>
        <taxon>Pezizomycetes</taxon>
        <taxon>Pezizales</taxon>
        <taxon>Pyronemataceae</taxon>
        <taxon>Pyronema</taxon>
    </lineage>
</organism>
<sequence length="67" mass="7523">MFIIIDYLDIVKPTLQAMTLLYSRAMYTIDVQPSTTETAESSRTSPGFRVLVPGHLVVKRPPPSFKP</sequence>
<evidence type="ECO:0000313" key="1">
    <source>
        <dbReference type="EMBL" id="CCX04489.1"/>
    </source>
</evidence>
<reference evidence="1 2" key="1">
    <citation type="journal article" date="2013" name="PLoS Genet.">
        <title>The genome and development-dependent transcriptomes of Pyronema confluens: a window into fungal evolution.</title>
        <authorList>
            <person name="Traeger S."/>
            <person name="Altegoer F."/>
            <person name="Freitag M."/>
            <person name="Gabaldon T."/>
            <person name="Kempken F."/>
            <person name="Kumar A."/>
            <person name="Marcet-Houben M."/>
            <person name="Poggeler S."/>
            <person name="Stajich J.E."/>
            <person name="Nowrousian M."/>
        </authorList>
    </citation>
    <scope>NUCLEOTIDE SEQUENCE [LARGE SCALE GENOMIC DNA]</scope>
    <source>
        <strain evidence="2">CBS 100304</strain>
        <tissue evidence="1">Vegetative mycelium</tissue>
    </source>
</reference>
<evidence type="ECO:0000313" key="2">
    <source>
        <dbReference type="Proteomes" id="UP000018144"/>
    </source>
</evidence>
<name>U4KY38_PYROM</name>
<gene>
    <name evidence="1" type="ORF">PCON_02459</name>
</gene>
<dbReference type="EMBL" id="HF935206">
    <property type="protein sequence ID" value="CCX04489.1"/>
    <property type="molecule type" value="Genomic_DNA"/>
</dbReference>
<protein>
    <submittedName>
        <fullName evidence="1">Uncharacterized protein</fullName>
    </submittedName>
</protein>
<dbReference type="Proteomes" id="UP000018144">
    <property type="component" value="Unassembled WGS sequence"/>
</dbReference>
<keyword evidence="2" id="KW-1185">Reference proteome</keyword>
<proteinExistence type="predicted"/>